<feature type="transmembrane region" description="Helical" evidence="8">
    <location>
        <begin position="55"/>
        <end position="75"/>
    </location>
</feature>
<gene>
    <name evidence="11" type="primary">oatA_4</name>
    <name evidence="11" type="ORF">PIGHUM_03692</name>
</gene>
<feature type="transmembrane region" description="Helical" evidence="8">
    <location>
        <begin position="203"/>
        <end position="220"/>
    </location>
</feature>
<evidence type="ECO:0000313" key="12">
    <source>
        <dbReference type="Proteomes" id="UP000277294"/>
    </source>
</evidence>
<feature type="transmembrane region" description="Helical" evidence="8">
    <location>
        <begin position="145"/>
        <end position="165"/>
    </location>
</feature>
<keyword evidence="2" id="KW-1003">Cell membrane</keyword>
<evidence type="ECO:0000256" key="1">
    <source>
        <dbReference type="ARBA" id="ARBA00004651"/>
    </source>
</evidence>
<dbReference type="InterPro" id="IPR002656">
    <property type="entry name" value="Acyl_transf_3_dom"/>
</dbReference>
<dbReference type="Gene3D" id="3.40.50.1110">
    <property type="entry name" value="SGNH hydrolase"/>
    <property type="match status" value="1"/>
</dbReference>
<keyword evidence="4 8" id="KW-0812">Transmembrane</keyword>
<comment type="subcellular location">
    <subcellularLocation>
        <location evidence="1">Cell membrane</location>
        <topology evidence="1">Multi-pass membrane protein</topology>
    </subcellularLocation>
</comment>
<dbReference type="GO" id="GO:0009103">
    <property type="term" value="P:lipopolysaccharide biosynthetic process"/>
    <property type="evidence" value="ECO:0007669"/>
    <property type="project" value="TreeGrafter"/>
</dbReference>
<feature type="transmembrane region" description="Helical" evidence="8">
    <location>
        <begin position="12"/>
        <end position="34"/>
    </location>
</feature>
<dbReference type="Pfam" id="PF19040">
    <property type="entry name" value="SGNH"/>
    <property type="match status" value="1"/>
</dbReference>
<dbReference type="AlphaFoldDB" id="A0A3P4B7W0"/>
<dbReference type="PANTHER" id="PTHR23028:SF53">
    <property type="entry name" value="ACYL_TRANSF_3 DOMAIN-CONTAINING PROTEIN"/>
    <property type="match status" value="1"/>
</dbReference>
<protein>
    <submittedName>
        <fullName evidence="11">O-acetyltransferase OatA</fullName>
        <ecNumber evidence="11">2.3.1.-</ecNumber>
    </submittedName>
</protein>
<proteinExistence type="predicted"/>
<evidence type="ECO:0000256" key="4">
    <source>
        <dbReference type="ARBA" id="ARBA00022692"/>
    </source>
</evidence>
<name>A0A3P4B7W0_9BURK</name>
<dbReference type="EC" id="2.3.1.-" evidence="11"/>
<dbReference type="GO" id="GO:0016747">
    <property type="term" value="F:acyltransferase activity, transferring groups other than amino-acyl groups"/>
    <property type="evidence" value="ECO:0007669"/>
    <property type="project" value="InterPro"/>
</dbReference>
<feature type="transmembrane region" description="Helical" evidence="8">
    <location>
        <begin position="328"/>
        <end position="349"/>
    </location>
</feature>
<evidence type="ECO:0000259" key="10">
    <source>
        <dbReference type="Pfam" id="PF19040"/>
    </source>
</evidence>
<feature type="transmembrane region" description="Helical" evidence="8">
    <location>
        <begin position="260"/>
        <end position="283"/>
    </location>
</feature>
<feature type="transmembrane region" description="Helical" evidence="8">
    <location>
        <begin position="289"/>
        <end position="307"/>
    </location>
</feature>
<evidence type="ECO:0000313" key="11">
    <source>
        <dbReference type="EMBL" id="VCU71606.1"/>
    </source>
</evidence>
<dbReference type="SUPFAM" id="SSF52266">
    <property type="entry name" value="SGNH hydrolase"/>
    <property type="match status" value="1"/>
</dbReference>
<dbReference type="GO" id="GO:0005886">
    <property type="term" value="C:plasma membrane"/>
    <property type="evidence" value="ECO:0007669"/>
    <property type="project" value="UniProtKB-SubCell"/>
</dbReference>
<feature type="domain" description="SGNH" evidence="10">
    <location>
        <begin position="393"/>
        <end position="603"/>
    </location>
</feature>
<keyword evidence="5 8" id="KW-1133">Transmembrane helix</keyword>
<keyword evidence="6 8" id="KW-0472">Membrane</keyword>
<feature type="transmembrane region" description="Helical" evidence="8">
    <location>
        <begin position="118"/>
        <end position="138"/>
    </location>
</feature>
<dbReference type="PANTHER" id="PTHR23028">
    <property type="entry name" value="ACETYLTRANSFERASE"/>
    <property type="match status" value="1"/>
</dbReference>
<dbReference type="InterPro" id="IPR050879">
    <property type="entry name" value="Acyltransferase_3"/>
</dbReference>
<accession>A0A3P4B7W0</accession>
<evidence type="ECO:0000256" key="2">
    <source>
        <dbReference type="ARBA" id="ARBA00022475"/>
    </source>
</evidence>
<dbReference type="Proteomes" id="UP000277294">
    <property type="component" value="Unassembled WGS sequence"/>
</dbReference>
<dbReference type="InterPro" id="IPR043968">
    <property type="entry name" value="SGNH"/>
</dbReference>
<keyword evidence="12" id="KW-1185">Reference proteome</keyword>
<feature type="transmembrane region" description="Helical" evidence="8">
    <location>
        <begin position="177"/>
        <end position="196"/>
    </location>
</feature>
<evidence type="ECO:0000256" key="8">
    <source>
        <dbReference type="SAM" id="Phobius"/>
    </source>
</evidence>
<evidence type="ECO:0000259" key="9">
    <source>
        <dbReference type="Pfam" id="PF01757"/>
    </source>
</evidence>
<keyword evidence="7 11" id="KW-0012">Acyltransferase</keyword>
<dbReference type="InterPro" id="IPR036514">
    <property type="entry name" value="SGNH_hydro_sf"/>
</dbReference>
<organism evidence="11 12">
    <name type="scientific">Pigmentiphaga humi</name>
    <dbReference type="NCBI Taxonomy" id="2478468"/>
    <lineage>
        <taxon>Bacteria</taxon>
        <taxon>Pseudomonadati</taxon>
        <taxon>Pseudomonadota</taxon>
        <taxon>Betaproteobacteria</taxon>
        <taxon>Burkholderiales</taxon>
        <taxon>Alcaligenaceae</taxon>
        <taxon>Pigmentiphaga</taxon>
    </lineage>
</organism>
<feature type="transmembrane region" description="Helical" evidence="8">
    <location>
        <begin position="226"/>
        <end position="248"/>
    </location>
</feature>
<dbReference type="GO" id="GO:0016788">
    <property type="term" value="F:hydrolase activity, acting on ester bonds"/>
    <property type="evidence" value="ECO:0007669"/>
    <property type="project" value="UniProtKB-ARBA"/>
</dbReference>
<sequence>MVLFHADVPWVSGGFVGVDIFFVISGFLITRILYDQARTSGVSIIGFYERRIRRIFPALFAMLVASSIAACIWLLPPDLVKFGHTLAGAALSVSNVVLWREAGYFDVSSELNPLLHTWSLGVEEQFYVIFPIALALVYKYARNRLALVLALAALASCALCIWITVLRPTAAFFLLPFRAWELLLGSLLAIGAVPALHRQSSRNIVAGLAMLAILIPLFTYSRTTAFPGWAAFAPTLGAAALIHVGAQGSFVTAMLACRPLVYIGLLSYSLYLWHWPILAFFKYRIGNELPFALTVALIVLSGIAGWVSWRWIEQPFRSAALLRSLHAVARAGIAAMAAALGIASVLAYAKGFPGRLSEEAQRFTEIAASPEHTRIYDYGRCFLNYKQGSADYSEKNCARFTGNAKTKVLIYGDSYAAHLFAGLTAASPDTVEIRQYTATACRPLKSGFHRCDDVHDGFFEKILPATDADLVVVSAYWGNYYKRVGGETLAQQLSDTLARIKQRGKKTVLVGQSPTYPRPVPYAMAMMPSQASAGDFDIPAEDWSKLNRLLKSVADAQAVPFVDLYGYACSGHICHAARDGQPFHWDLGHMTATGSKYFAAAIVPYFEQARQAESR</sequence>
<dbReference type="EMBL" id="UWPJ01000027">
    <property type="protein sequence ID" value="VCU71606.1"/>
    <property type="molecule type" value="Genomic_DNA"/>
</dbReference>
<evidence type="ECO:0000256" key="7">
    <source>
        <dbReference type="ARBA" id="ARBA00023315"/>
    </source>
</evidence>
<dbReference type="Pfam" id="PF01757">
    <property type="entry name" value="Acyl_transf_3"/>
    <property type="match status" value="1"/>
</dbReference>
<keyword evidence="3 11" id="KW-0808">Transferase</keyword>
<evidence type="ECO:0000256" key="6">
    <source>
        <dbReference type="ARBA" id="ARBA00023136"/>
    </source>
</evidence>
<feature type="domain" description="Acyltransferase 3" evidence="9">
    <location>
        <begin position="12"/>
        <end position="307"/>
    </location>
</feature>
<reference evidence="11 12" key="1">
    <citation type="submission" date="2018-10" db="EMBL/GenBank/DDBJ databases">
        <authorList>
            <person name="Criscuolo A."/>
        </authorList>
    </citation>
    <scope>NUCLEOTIDE SEQUENCE [LARGE SCALE GENOMIC DNA]</scope>
    <source>
        <strain evidence="11">DnA1</strain>
    </source>
</reference>
<evidence type="ECO:0000256" key="5">
    <source>
        <dbReference type="ARBA" id="ARBA00022989"/>
    </source>
</evidence>
<evidence type="ECO:0000256" key="3">
    <source>
        <dbReference type="ARBA" id="ARBA00022679"/>
    </source>
</evidence>